<evidence type="ECO:0000313" key="2">
    <source>
        <dbReference type="EMBL" id="GCC45476.1"/>
    </source>
</evidence>
<feature type="region of interest" description="Disordered" evidence="1">
    <location>
        <begin position="166"/>
        <end position="204"/>
    </location>
</feature>
<proteinExistence type="predicted"/>
<reference evidence="2 3" key="1">
    <citation type="journal article" date="2018" name="Nat. Ecol. Evol.">
        <title>Shark genomes provide insights into elasmobranch evolution and the origin of vertebrates.</title>
        <authorList>
            <person name="Hara Y"/>
            <person name="Yamaguchi K"/>
            <person name="Onimaru K"/>
            <person name="Kadota M"/>
            <person name="Koyanagi M"/>
            <person name="Keeley SD"/>
            <person name="Tatsumi K"/>
            <person name="Tanaka K"/>
            <person name="Motone F"/>
            <person name="Kageyama Y"/>
            <person name="Nozu R"/>
            <person name="Adachi N"/>
            <person name="Nishimura O"/>
            <person name="Nakagawa R"/>
            <person name="Tanegashima C"/>
            <person name="Kiyatake I"/>
            <person name="Matsumoto R"/>
            <person name="Murakumo K"/>
            <person name="Nishida K"/>
            <person name="Terakita A"/>
            <person name="Kuratani S"/>
            <person name="Sato K"/>
            <person name="Hyodo S Kuraku.S."/>
        </authorList>
    </citation>
    <scope>NUCLEOTIDE SEQUENCE [LARGE SCALE GENOMIC DNA]</scope>
</reference>
<dbReference type="EMBL" id="BEZZ01167660">
    <property type="protein sequence ID" value="GCC45476.1"/>
    <property type="molecule type" value="Genomic_DNA"/>
</dbReference>
<protein>
    <submittedName>
        <fullName evidence="2">Uncharacterized protein</fullName>
    </submittedName>
</protein>
<evidence type="ECO:0000313" key="3">
    <source>
        <dbReference type="Proteomes" id="UP000287033"/>
    </source>
</evidence>
<feature type="region of interest" description="Disordered" evidence="1">
    <location>
        <begin position="56"/>
        <end position="77"/>
    </location>
</feature>
<name>A0A401TS63_CHIPU</name>
<feature type="compositionally biased region" description="Basic and acidic residues" evidence="1">
    <location>
        <begin position="174"/>
        <end position="204"/>
    </location>
</feature>
<dbReference type="Proteomes" id="UP000287033">
    <property type="component" value="Unassembled WGS sequence"/>
</dbReference>
<keyword evidence="3" id="KW-1185">Reference proteome</keyword>
<organism evidence="2 3">
    <name type="scientific">Chiloscyllium punctatum</name>
    <name type="common">Brownbanded bambooshark</name>
    <name type="synonym">Hemiscyllium punctatum</name>
    <dbReference type="NCBI Taxonomy" id="137246"/>
    <lineage>
        <taxon>Eukaryota</taxon>
        <taxon>Metazoa</taxon>
        <taxon>Chordata</taxon>
        <taxon>Craniata</taxon>
        <taxon>Vertebrata</taxon>
        <taxon>Chondrichthyes</taxon>
        <taxon>Elasmobranchii</taxon>
        <taxon>Galeomorphii</taxon>
        <taxon>Galeoidea</taxon>
        <taxon>Orectolobiformes</taxon>
        <taxon>Hemiscylliidae</taxon>
        <taxon>Chiloscyllium</taxon>
    </lineage>
</organism>
<gene>
    <name evidence="2" type="ORF">chiPu_0029853</name>
</gene>
<dbReference type="AlphaFoldDB" id="A0A401TS63"/>
<sequence length="204" mass="23123">MTCRCRGWTPASALRVAKTREVVIGMGGRNRPRRHALRLERPEFCELFEHRSPPLPLSRGRPVRSGGQLRRDHPSTQAKSARSVLLCCGVNSPVEGLLSPELLLPMCLLCWLVVGLVFRGRTPARNECSDNWALRLTQTRVKPNLLSSWEDRDYPPGRIGEPYVRRPSACCHRPAPEARQRPSRDHRRDDRAGQAMRPDRPAIA</sequence>
<feature type="non-terminal residue" evidence="2">
    <location>
        <position position="204"/>
    </location>
</feature>
<accession>A0A401TS63</accession>
<evidence type="ECO:0000256" key="1">
    <source>
        <dbReference type="SAM" id="MobiDB-lite"/>
    </source>
</evidence>
<comment type="caution">
    <text evidence="2">The sequence shown here is derived from an EMBL/GenBank/DDBJ whole genome shotgun (WGS) entry which is preliminary data.</text>
</comment>